<evidence type="ECO:0000313" key="1">
    <source>
        <dbReference type="EMBL" id="KKS85353.1"/>
    </source>
</evidence>
<sequence length="246" mass="26912">MYHKKARLTLKLVAGDTTTHTAGTKIAPGDILVTVPKATIREFNLAKILTTTPPKALSMLTVHEGDFVEAGVVFARKKGLLRRKLVKTSAAGVFRILDEKKALVGFEKKKERNDIVAWFHGTVVEVTDEHIIFELTGQTLSGTSGKGHPVSGKLIVLTDTVDALTLPSELEERILALKIARAEIIAKADTLGVGAIIAEEVHEPTITLPFMQIADIESLRPYHDKTVIVYGDEKQLLIVDSPNKHK</sequence>
<dbReference type="AlphaFoldDB" id="A0A0G1FER7"/>
<dbReference type="EMBL" id="LCFB01000008">
    <property type="protein sequence ID" value="KKS85353.1"/>
    <property type="molecule type" value="Genomic_DNA"/>
</dbReference>
<gene>
    <name evidence="1" type="ORF">UV59_C0008G0046</name>
</gene>
<protein>
    <submittedName>
        <fullName evidence="1">Uncharacterized protein</fullName>
    </submittedName>
</protein>
<name>A0A0G1FER7_9BACT</name>
<comment type="caution">
    <text evidence="1">The sequence shown here is derived from an EMBL/GenBank/DDBJ whole genome shotgun (WGS) entry which is preliminary data.</text>
</comment>
<evidence type="ECO:0000313" key="2">
    <source>
        <dbReference type="Proteomes" id="UP000034543"/>
    </source>
</evidence>
<accession>A0A0G1FER7</accession>
<proteinExistence type="predicted"/>
<dbReference type="Proteomes" id="UP000034543">
    <property type="component" value="Unassembled WGS sequence"/>
</dbReference>
<reference evidence="1 2" key="1">
    <citation type="journal article" date="2015" name="Nature">
        <title>rRNA introns, odd ribosomes, and small enigmatic genomes across a large radiation of phyla.</title>
        <authorList>
            <person name="Brown C.T."/>
            <person name="Hug L.A."/>
            <person name="Thomas B.C."/>
            <person name="Sharon I."/>
            <person name="Castelle C.J."/>
            <person name="Singh A."/>
            <person name="Wilkins M.J."/>
            <person name="Williams K.H."/>
            <person name="Banfield J.F."/>
        </authorList>
    </citation>
    <scope>NUCLEOTIDE SEQUENCE [LARGE SCALE GENOMIC DNA]</scope>
</reference>
<organism evidence="1 2">
    <name type="scientific">Candidatus Gottesmanbacteria bacterium GW2011_GWA1_43_11</name>
    <dbReference type="NCBI Taxonomy" id="1618436"/>
    <lineage>
        <taxon>Bacteria</taxon>
        <taxon>Candidatus Gottesmaniibacteriota</taxon>
    </lineage>
</organism>